<dbReference type="SUPFAM" id="SSF51120">
    <property type="entry name" value="beta-Roll"/>
    <property type="match status" value="2"/>
</dbReference>
<comment type="subcellular location">
    <subcellularLocation>
        <location evidence="1">Secreted</location>
    </subcellularLocation>
</comment>
<proteinExistence type="predicted"/>
<dbReference type="PROSITE" id="PS00330">
    <property type="entry name" value="HEMOLYSIN_CALCIUM"/>
    <property type="match status" value="3"/>
</dbReference>
<evidence type="ECO:0000313" key="3">
    <source>
        <dbReference type="EMBL" id="MBT0767956.1"/>
    </source>
</evidence>
<keyword evidence="2" id="KW-0964">Secreted</keyword>
<comment type="caution">
    <text evidence="3">The sequence shown here is derived from an EMBL/GenBank/DDBJ whole genome shotgun (WGS) entry which is preliminary data.</text>
</comment>
<evidence type="ECO:0000256" key="1">
    <source>
        <dbReference type="ARBA" id="ARBA00004613"/>
    </source>
</evidence>
<dbReference type="EMBL" id="JAHBAY010000001">
    <property type="protein sequence ID" value="MBT0767956.1"/>
    <property type="molecule type" value="Genomic_DNA"/>
</dbReference>
<dbReference type="InterPro" id="IPR001343">
    <property type="entry name" value="Hemolysn_Ca-bd"/>
</dbReference>
<evidence type="ECO:0008006" key="5">
    <source>
        <dbReference type="Google" id="ProtNLM"/>
    </source>
</evidence>
<dbReference type="PANTHER" id="PTHR38340">
    <property type="entry name" value="S-LAYER PROTEIN"/>
    <property type="match status" value="1"/>
</dbReference>
<reference evidence="3 4" key="1">
    <citation type="submission" date="2021-05" db="EMBL/GenBank/DDBJ databases">
        <title>Kineosporia and Streptomyces sp. nov. two new marine actinobacteria isolated from Coral.</title>
        <authorList>
            <person name="Buangrab K."/>
            <person name="Sutthacheep M."/>
            <person name="Yeemin T."/>
            <person name="Harunari E."/>
            <person name="Igarashi Y."/>
            <person name="Kanchanasin P."/>
            <person name="Tanasupawat S."/>
            <person name="Phongsopitanun W."/>
        </authorList>
    </citation>
    <scope>NUCLEOTIDE SEQUENCE [LARGE SCALE GENOMIC DNA]</scope>
    <source>
        <strain evidence="3 4">J2-2</strain>
    </source>
</reference>
<protein>
    <recommendedName>
        <fullName evidence="5">Hemolysin-type calcium-binding repeat-containing protein</fullName>
    </recommendedName>
</protein>
<dbReference type="Proteomes" id="UP001197247">
    <property type="component" value="Unassembled WGS sequence"/>
</dbReference>
<evidence type="ECO:0000256" key="2">
    <source>
        <dbReference type="ARBA" id="ARBA00022525"/>
    </source>
</evidence>
<dbReference type="Gene3D" id="2.150.10.10">
    <property type="entry name" value="Serralysin-like metalloprotease, C-terminal"/>
    <property type="match status" value="2"/>
</dbReference>
<accession>A0ABS5TA72</accession>
<dbReference type="Pfam" id="PF00353">
    <property type="entry name" value="HemolysinCabind"/>
    <property type="match status" value="2"/>
</dbReference>
<name>A0ABS5TA72_9ACTN</name>
<evidence type="ECO:0000313" key="4">
    <source>
        <dbReference type="Proteomes" id="UP001197247"/>
    </source>
</evidence>
<gene>
    <name evidence="3" type="ORF">KIH74_03415</name>
</gene>
<dbReference type="RefSeq" id="WP_214154219.1">
    <property type="nucleotide sequence ID" value="NZ_JAHBAY010000001.1"/>
</dbReference>
<dbReference type="InterPro" id="IPR050557">
    <property type="entry name" value="RTX_toxin/Mannuronan_C5-epim"/>
</dbReference>
<keyword evidence="4" id="KW-1185">Reference proteome</keyword>
<dbReference type="InterPro" id="IPR018511">
    <property type="entry name" value="Hemolysin-typ_Ca-bd_CS"/>
</dbReference>
<dbReference type="InterPro" id="IPR011049">
    <property type="entry name" value="Serralysin-like_metalloprot_C"/>
</dbReference>
<sequence>MALRRNRLTALMGTASVVAVGLTPLLFAGSAQAVVRAPEASVLGSPAHHYQLYFDGGSEIANQIDLTLELSADESTFTYTIDDVVDIEIGDFCVYPDSADHTRVACELENLFGDDRVANDPNGNLYLGDGDDSLTFTNRTTFDITGIGLGDGDNTYATGDPAAPDAYVYAEGGKDTFTIGTGGFVSAGLGDDVINLVGGAATAYGSFGNDEINGGSGDDQLYGDEGDDVIYGNDGDDYIAGGKGNDQLFGGRHNDTIYGNSGDDVIYGNSGDDYISGGPGTDTISGGTGTNTIVD</sequence>
<dbReference type="PRINTS" id="PR00313">
    <property type="entry name" value="CABNDNGRPT"/>
</dbReference>
<dbReference type="PANTHER" id="PTHR38340:SF1">
    <property type="entry name" value="S-LAYER PROTEIN"/>
    <property type="match status" value="1"/>
</dbReference>
<organism evidence="3 4">
    <name type="scientific">Kineosporia corallincola</name>
    <dbReference type="NCBI Taxonomy" id="2835133"/>
    <lineage>
        <taxon>Bacteria</taxon>
        <taxon>Bacillati</taxon>
        <taxon>Actinomycetota</taxon>
        <taxon>Actinomycetes</taxon>
        <taxon>Kineosporiales</taxon>
        <taxon>Kineosporiaceae</taxon>
        <taxon>Kineosporia</taxon>
    </lineage>
</organism>